<feature type="transmembrane region" description="Helical" evidence="6">
    <location>
        <begin position="585"/>
        <end position="604"/>
    </location>
</feature>
<evidence type="ECO:0000256" key="6">
    <source>
        <dbReference type="SAM" id="Phobius"/>
    </source>
</evidence>
<dbReference type="AlphaFoldDB" id="A0AAJ0U6Z8"/>
<dbReference type="InterPro" id="IPR011014">
    <property type="entry name" value="MscS_channel_TM-2"/>
</dbReference>
<evidence type="ECO:0000256" key="4">
    <source>
        <dbReference type="ARBA" id="ARBA00022989"/>
    </source>
</evidence>
<accession>A0AAJ0U6Z8</accession>
<feature type="domain" description="Mechanosensitive ion channel MscS" evidence="7">
    <location>
        <begin position="607"/>
        <end position="674"/>
    </location>
</feature>
<reference evidence="8" key="1">
    <citation type="submission" date="2017-08" db="EMBL/GenBank/DDBJ databases">
        <authorList>
            <person name="Imhoff J.F."/>
            <person name="Rahn T."/>
            <person name="Kuenzel S."/>
            <person name="Neulinger S.C."/>
        </authorList>
    </citation>
    <scope>NUCLEOTIDE SEQUENCE</scope>
    <source>
        <strain evidence="8">DSM 11080</strain>
    </source>
</reference>
<reference evidence="8" key="2">
    <citation type="journal article" date="2020" name="Microorganisms">
        <title>Osmotic Adaptation and Compatible Solute Biosynthesis of Phototrophic Bacteria as Revealed from Genome Analyses.</title>
        <authorList>
            <person name="Imhoff J.F."/>
            <person name="Rahn T."/>
            <person name="Kunzel S."/>
            <person name="Keller A."/>
            <person name="Neulinger S.C."/>
        </authorList>
    </citation>
    <scope>NUCLEOTIDE SEQUENCE</scope>
    <source>
        <strain evidence="8">DSM 11080</strain>
    </source>
</reference>
<evidence type="ECO:0000256" key="1">
    <source>
        <dbReference type="ARBA" id="ARBA00004141"/>
    </source>
</evidence>
<feature type="transmembrane region" description="Helical" evidence="6">
    <location>
        <begin position="456"/>
        <end position="477"/>
    </location>
</feature>
<dbReference type="PANTHER" id="PTHR30566:SF5">
    <property type="entry name" value="MECHANOSENSITIVE ION CHANNEL PROTEIN 1, MITOCHONDRIAL-RELATED"/>
    <property type="match status" value="1"/>
</dbReference>
<keyword evidence="4 6" id="KW-1133">Transmembrane helix</keyword>
<organism evidence="8 9">
    <name type="scientific">Halochromatium glycolicum</name>
    <dbReference type="NCBI Taxonomy" id="85075"/>
    <lineage>
        <taxon>Bacteria</taxon>
        <taxon>Pseudomonadati</taxon>
        <taxon>Pseudomonadota</taxon>
        <taxon>Gammaproteobacteria</taxon>
        <taxon>Chromatiales</taxon>
        <taxon>Chromatiaceae</taxon>
        <taxon>Halochromatium</taxon>
    </lineage>
</organism>
<gene>
    <name evidence="8" type="ORF">CKO40_18420</name>
</gene>
<dbReference type="GO" id="GO:0008381">
    <property type="term" value="F:mechanosensitive monoatomic ion channel activity"/>
    <property type="evidence" value="ECO:0007669"/>
    <property type="project" value="UniProtKB-ARBA"/>
</dbReference>
<proteinExistence type="inferred from homology"/>
<protein>
    <recommendedName>
        <fullName evidence="7">Mechanosensitive ion channel MscS domain-containing protein</fullName>
    </recommendedName>
</protein>
<feature type="transmembrane region" description="Helical" evidence="6">
    <location>
        <begin position="558"/>
        <end position="579"/>
    </location>
</feature>
<dbReference type="Gene3D" id="1.10.287.1260">
    <property type="match status" value="1"/>
</dbReference>
<evidence type="ECO:0000313" key="8">
    <source>
        <dbReference type="EMBL" id="MBK1706469.1"/>
    </source>
</evidence>
<evidence type="ECO:0000259" key="7">
    <source>
        <dbReference type="Pfam" id="PF00924"/>
    </source>
</evidence>
<evidence type="ECO:0000256" key="5">
    <source>
        <dbReference type="ARBA" id="ARBA00023136"/>
    </source>
</evidence>
<feature type="transmembrane region" description="Helical" evidence="6">
    <location>
        <begin position="489"/>
        <end position="509"/>
    </location>
</feature>
<dbReference type="PANTHER" id="PTHR30566">
    <property type="entry name" value="YNAI-RELATED MECHANOSENSITIVE ION CHANNEL"/>
    <property type="match status" value="1"/>
</dbReference>
<evidence type="ECO:0000256" key="3">
    <source>
        <dbReference type="ARBA" id="ARBA00022692"/>
    </source>
</evidence>
<dbReference type="Gene3D" id="2.30.30.60">
    <property type="match status" value="1"/>
</dbReference>
<dbReference type="InterPro" id="IPR006686">
    <property type="entry name" value="MscS_channel_CS"/>
</dbReference>
<dbReference type="InterPro" id="IPR023408">
    <property type="entry name" value="MscS_beta-dom_sf"/>
</dbReference>
<dbReference type="GO" id="GO:0016020">
    <property type="term" value="C:membrane"/>
    <property type="evidence" value="ECO:0007669"/>
    <property type="project" value="UniProtKB-SubCell"/>
</dbReference>
<dbReference type="SUPFAM" id="SSF50182">
    <property type="entry name" value="Sm-like ribonucleoproteins"/>
    <property type="match status" value="1"/>
</dbReference>
<dbReference type="InterPro" id="IPR010920">
    <property type="entry name" value="LSM_dom_sf"/>
</dbReference>
<comment type="similarity">
    <text evidence="2">Belongs to the MscS (TC 1.A.23) family.</text>
</comment>
<evidence type="ECO:0000313" key="9">
    <source>
        <dbReference type="Proteomes" id="UP001296776"/>
    </source>
</evidence>
<keyword evidence="9" id="KW-1185">Reference proteome</keyword>
<dbReference type="Pfam" id="PF00924">
    <property type="entry name" value="MS_channel_2nd"/>
    <property type="match status" value="1"/>
</dbReference>
<comment type="subcellular location">
    <subcellularLocation>
        <location evidence="1">Membrane</location>
        <topology evidence="1">Multi-pass membrane protein</topology>
    </subcellularLocation>
</comment>
<dbReference type="PROSITE" id="PS01246">
    <property type="entry name" value="UPF0003"/>
    <property type="match status" value="1"/>
</dbReference>
<dbReference type="Proteomes" id="UP001296776">
    <property type="component" value="Unassembled WGS sequence"/>
</dbReference>
<keyword evidence="5 6" id="KW-0472">Membrane</keyword>
<dbReference type="SUPFAM" id="SSF82861">
    <property type="entry name" value="Mechanosensitive channel protein MscS (YggB), transmembrane region"/>
    <property type="match status" value="1"/>
</dbReference>
<keyword evidence="3 6" id="KW-0812">Transmembrane</keyword>
<evidence type="ECO:0000256" key="2">
    <source>
        <dbReference type="ARBA" id="ARBA00008017"/>
    </source>
</evidence>
<dbReference type="InterPro" id="IPR006685">
    <property type="entry name" value="MscS_channel_2nd"/>
</dbReference>
<dbReference type="EMBL" id="NRSJ01000042">
    <property type="protein sequence ID" value="MBK1706469.1"/>
    <property type="molecule type" value="Genomic_DNA"/>
</dbReference>
<feature type="transmembrane region" description="Helical" evidence="6">
    <location>
        <begin position="515"/>
        <end position="537"/>
    </location>
</feature>
<sequence>MGSTVRIAAATLFSPHRRMWTHHANNVSRRLVAPGVAVKARSVLLWMLAAALLSATQAAWADGPWEGFWEAYSSGEDAYVSLRQDSDRVVGTYFPYNGHLEGVAKDGVLRGTWRSPNGEGTFVFSLTPDGQAFSGSIGSGEWWNGRRIDEEDVGTLDIDLRDAGRTVRSFMAAGRAYRQGEISGLQAMFSALYFAGDPPFAEKSRRARLLYDVLTQTTFRIFEIRPARETEPGQSEPGFTYQFEQAGTGEAVTLRFQRDVFDLWRIEAPEAAQLEAQLARLLAARGRKEIDPTAYLALASPRQTLEAFIVGMARWDVDGTELVSRTFDLSAVSEKLRDSRLPVLATFMAGVLNHIGHLTLEELPDDPARGRPYLLYQHPVGNIVLARTVDADGQPRWQFTAETLDGIKALHDAVRTVPVSFENVRNPHIDTPYLWWRSRANDLSPTLTIELAGIELWQWLGVVVLALVLPFVLHLGLRRIERARAGRMLLSRLVAVGVPWVISATALGLPDRLSGPLYAVGWVLLIVAITWLLYRAVTAANSVLARLAKRTESTADDVAVTLLTGLARILLVVGALIAIADVLGMPYQTVLAGVGVSGLALAIASRDLLANLFGSVIIASDRPFTRGDFVSVGNIMGTVEQVGLRSTRLRPVDDTSVTIPNSTIATDRVVNLSKRRKIRVLETIHVSHDASVEAILALRERLRGELLADPMVADENVRVGLATISLYAVEMEISFYISTADYDAFLYEKHRIMAHLLSTLEAAGVERAVIRRD</sequence>
<comment type="caution">
    <text evidence="8">The sequence shown here is derived from an EMBL/GenBank/DDBJ whole genome shotgun (WGS) entry which is preliminary data.</text>
</comment>
<name>A0AAJ0U6Z8_9GAMM</name>